<dbReference type="OMA" id="CEEYCAR"/>
<dbReference type="AlphaFoldDB" id="A0A813GMQ5"/>
<evidence type="ECO:0000313" key="1">
    <source>
        <dbReference type="EMBL" id="CAE8628302.1"/>
    </source>
</evidence>
<sequence length="408" mass="42904">MLGAPGIHRESKKELLEPPELLRSCQSGSTESTGQTWALPRRSLALLGVLDAPVAQAAPWPGLLVVPLQFERGAFLVNFTLGAVAFRGVMDTGSPYLLVSACVGARKAAGRCEEYCARYGCGDMQTGRPSGLPENIIMLTGASAAARWQVGNLELGGTALGNLIFGMLGQTQSFGGNAGAPNFGLIREGRAADSELRPTFLGQTAFTSLAVDLRDLLRPKLELRAASFEQNALSTRAAKLLDLQLLGAPLTYYAAEVESLIVDGVDILRTAFASGFPGVVAILDTGTTGLALPELLFQSFDAARRARAREAGVKASGNVEIKLVPASGFSAPVLQLRRGRIAELGASLDIVTALNGAAGSVFMRTELAEQDGKVPPAERPAIIFLGLGFLLGLRLEIDTNIGLAKFVD</sequence>
<evidence type="ECO:0008006" key="3">
    <source>
        <dbReference type="Google" id="ProtNLM"/>
    </source>
</evidence>
<proteinExistence type="predicted"/>
<dbReference type="EMBL" id="CAJNNV010029366">
    <property type="protein sequence ID" value="CAE8628302.1"/>
    <property type="molecule type" value="Genomic_DNA"/>
</dbReference>
<gene>
    <name evidence="1" type="ORF">PGLA1383_LOCUS44963</name>
</gene>
<organism evidence="1 2">
    <name type="scientific">Polarella glacialis</name>
    <name type="common">Dinoflagellate</name>
    <dbReference type="NCBI Taxonomy" id="89957"/>
    <lineage>
        <taxon>Eukaryota</taxon>
        <taxon>Sar</taxon>
        <taxon>Alveolata</taxon>
        <taxon>Dinophyceae</taxon>
        <taxon>Suessiales</taxon>
        <taxon>Suessiaceae</taxon>
        <taxon>Polarella</taxon>
    </lineage>
</organism>
<keyword evidence="2" id="KW-1185">Reference proteome</keyword>
<dbReference type="SUPFAM" id="SSF50630">
    <property type="entry name" value="Acid proteases"/>
    <property type="match status" value="1"/>
</dbReference>
<name>A0A813GMQ5_POLGL</name>
<dbReference type="OrthoDB" id="419677at2759"/>
<reference evidence="1" key="1">
    <citation type="submission" date="2021-02" db="EMBL/GenBank/DDBJ databases">
        <authorList>
            <person name="Dougan E. K."/>
            <person name="Rhodes N."/>
            <person name="Thang M."/>
            <person name="Chan C."/>
        </authorList>
    </citation>
    <scope>NUCLEOTIDE SEQUENCE</scope>
</reference>
<comment type="caution">
    <text evidence="1">The sequence shown here is derived from an EMBL/GenBank/DDBJ whole genome shotgun (WGS) entry which is preliminary data.</text>
</comment>
<accession>A0A813GMQ5</accession>
<protein>
    <recommendedName>
        <fullName evidence="3">Peptidase A1 domain-containing protein</fullName>
    </recommendedName>
</protein>
<dbReference type="Gene3D" id="2.40.70.10">
    <property type="entry name" value="Acid Proteases"/>
    <property type="match status" value="1"/>
</dbReference>
<dbReference type="Proteomes" id="UP000654075">
    <property type="component" value="Unassembled WGS sequence"/>
</dbReference>
<evidence type="ECO:0000313" key="2">
    <source>
        <dbReference type="Proteomes" id="UP000654075"/>
    </source>
</evidence>
<dbReference type="InterPro" id="IPR021109">
    <property type="entry name" value="Peptidase_aspartic_dom_sf"/>
</dbReference>